<feature type="domain" description="NAD(P)-binding" evidence="6">
    <location>
        <begin position="6"/>
        <end position="336"/>
    </location>
</feature>
<keyword evidence="8" id="KW-1185">Reference proteome</keyword>
<dbReference type="CDD" id="cd05260">
    <property type="entry name" value="GDP_MD_SDR_e"/>
    <property type="match status" value="1"/>
</dbReference>
<evidence type="ECO:0000256" key="3">
    <source>
        <dbReference type="ARBA" id="ARBA00011989"/>
    </source>
</evidence>
<dbReference type="HAMAP" id="MF_00955">
    <property type="entry name" value="GDP_Man_dehydratase"/>
    <property type="match status" value="1"/>
</dbReference>
<evidence type="ECO:0000256" key="1">
    <source>
        <dbReference type="ARBA" id="ARBA00001937"/>
    </source>
</evidence>
<gene>
    <name evidence="5 7" type="primary">gmd</name>
    <name evidence="7" type="ORF">AB6M95_15425</name>
</gene>
<dbReference type="GO" id="GO:0008446">
    <property type="term" value="F:GDP-mannose 4,6-dehydratase activity"/>
    <property type="evidence" value="ECO:0007669"/>
    <property type="project" value="UniProtKB-EC"/>
</dbReference>
<accession>A0ABV4K7X0</accession>
<comment type="caution">
    <text evidence="7">The sequence shown here is derived from an EMBL/GenBank/DDBJ whole genome shotgun (WGS) entry which is preliminary data.</text>
</comment>
<evidence type="ECO:0000259" key="6">
    <source>
        <dbReference type="Pfam" id="PF16363"/>
    </source>
</evidence>
<reference evidence="7 8" key="1">
    <citation type="submission" date="2024-08" db="EMBL/GenBank/DDBJ databases">
        <title>Sulfate-reducing bacteria isolated from formation water of the oil field in Kazakhstan and description of Pseudodesulfovibrio sp.</title>
        <authorList>
            <person name="Bidzhieva S.K."/>
            <person name="Tourova T.P."/>
            <person name="Grouzdev D.S."/>
            <person name="Beletsky A.V."/>
            <person name="Sokolova D.S."/>
            <person name="Samigullina S.R."/>
            <person name="Poltaraus A.B."/>
            <person name="Avtukh A.N."/>
            <person name="Tereshina V.M."/>
            <person name="Zhaparov N.S."/>
            <person name="Mardanov A.V."/>
            <person name="Nazina T.N."/>
        </authorList>
    </citation>
    <scope>NUCLEOTIDE SEQUENCE [LARGE SCALE GENOMIC DNA]</scope>
    <source>
        <strain evidence="7 8">9FUS</strain>
    </source>
</reference>
<evidence type="ECO:0000256" key="5">
    <source>
        <dbReference type="HAMAP-Rule" id="MF_00955"/>
    </source>
</evidence>
<dbReference type="NCBIfam" id="TIGR01472">
    <property type="entry name" value="gmd"/>
    <property type="match status" value="1"/>
</dbReference>
<comment type="cofactor">
    <cofactor evidence="1 5">
        <name>NADP(+)</name>
        <dbReference type="ChEBI" id="CHEBI:58349"/>
    </cofactor>
</comment>
<dbReference type="SUPFAM" id="SSF51735">
    <property type="entry name" value="NAD(P)-binding Rossmann-fold domains"/>
    <property type="match status" value="1"/>
</dbReference>
<evidence type="ECO:0000313" key="8">
    <source>
        <dbReference type="Proteomes" id="UP001568698"/>
    </source>
</evidence>
<evidence type="ECO:0000313" key="7">
    <source>
        <dbReference type="EMBL" id="MEZ7198145.1"/>
    </source>
</evidence>
<protein>
    <recommendedName>
        <fullName evidence="3 5">GDP-mannose 4,6-dehydratase</fullName>
        <ecNumber evidence="3 5">4.2.1.47</ecNumber>
    </recommendedName>
    <alternativeName>
        <fullName evidence="5">GDP-D-mannose dehydratase</fullName>
    </alternativeName>
</protein>
<comment type="catalytic activity">
    <reaction evidence="5">
        <text>GDP-alpha-D-mannose = GDP-4-dehydro-alpha-D-rhamnose + H2O</text>
        <dbReference type="Rhea" id="RHEA:23820"/>
        <dbReference type="ChEBI" id="CHEBI:15377"/>
        <dbReference type="ChEBI" id="CHEBI:57527"/>
        <dbReference type="ChEBI" id="CHEBI:57964"/>
        <dbReference type="EC" id="4.2.1.47"/>
    </reaction>
</comment>
<name>A0ABV4K7X0_9BACT</name>
<dbReference type="EMBL" id="JBGLYH010000054">
    <property type="protein sequence ID" value="MEZ7198145.1"/>
    <property type="molecule type" value="Genomic_DNA"/>
</dbReference>
<organism evidence="7 8">
    <name type="scientific">Pseudodesulfovibrio karagichevae</name>
    <dbReference type="NCBI Taxonomy" id="3239305"/>
    <lineage>
        <taxon>Bacteria</taxon>
        <taxon>Pseudomonadati</taxon>
        <taxon>Thermodesulfobacteriota</taxon>
        <taxon>Desulfovibrionia</taxon>
        <taxon>Desulfovibrionales</taxon>
        <taxon>Desulfovibrionaceae</taxon>
    </lineage>
</organism>
<keyword evidence="5" id="KW-0521">NADP</keyword>
<dbReference type="PANTHER" id="PTHR43715:SF1">
    <property type="entry name" value="GDP-MANNOSE 4,6 DEHYDRATASE"/>
    <property type="match status" value="1"/>
</dbReference>
<evidence type="ECO:0000256" key="2">
    <source>
        <dbReference type="ARBA" id="ARBA00009263"/>
    </source>
</evidence>
<comment type="caution">
    <text evidence="5">Lacks conserved residue(s) required for the propagation of feature annotation.</text>
</comment>
<dbReference type="Proteomes" id="UP001568698">
    <property type="component" value="Unassembled WGS sequence"/>
</dbReference>
<dbReference type="InterPro" id="IPR006368">
    <property type="entry name" value="GDP_Man_deHydtase"/>
</dbReference>
<comment type="function">
    <text evidence="5">Catalyzes the conversion of GDP-D-mannose to GDP-4-dehydro-6-deoxy-D-mannose.</text>
</comment>
<dbReference type="PANTHER" id="PTHR43715">
    <property type="entry name" value="GDP-MANNOSE 4,6-DEHYDRATASE"/>
    <property type="match status" value="1"/>
</dbReference>
<dbReference type="EC" id="4.2.1.47" evidence="3 5"/>
<evidence type="ECO:0000256" key="4">
    <source>
        <dbReference type="ARBA" id="ARBA00023239"/>
    </source>
</evidence>
<sequence length="364" mass="41031">MRKKALITGVTGQDGSYLAELLLGKGYEVHGLKRRASLFNTERVEHLYQDPHEEDQRFILHYGDMTDATNLIRVVQEVQPDEIYNLAAQSHVAVSFETPEYTADTTALGPLRLLEAIRILKLEGKTRFYQASTSELFGNSGVDKQGEMTPFAPRSPYAAAKLYAYWITVNYREAYGLHASNGILFNHESPRRGETFVTRKITRGLTRIAADLDECLWLGNLDARRDWGHAADFTEMMWLMLQQDTPDDYVIATGTSYSVRDFVELAGRELGMDIAWRGKGVDEEGFDAKSGAVLIRIDPRYYRPTEVDSLTGEVGKAREKLGWTPKTSFKTMIAEMVASDLEKARAEVLCRENGYDAPSMCRGE</sequence>
<keyword evidence="4 5" id="KW-0456">Lyase</keyword>
<comment type="similarity">
    <text evidence="2 5">Belongs to the NAD(P)-dependent epimerase/dehydratase family. GDP-mannose 4,6-dehydratase subfamily.</text>
</comment>
<dbReference type="InterPro" id="IPR016040">
    <property type="entry name" value="NAD(P)-bd_dom"/>
</dbReference>
<proteinExistence type="inferred from homology"/>
<dbReference type="InterPro" id="IPR036291">
    <property type="entry name" value="NAD(P)-bd_dom_sf"/>
</dbReference>
<dbReference type="Pfam" id="PF16363">
    <property type="entry name" value="GDP_Man_Dehyd"/>
    <property type="match status" value="1"/>
</dbReference>
<dbReference type="RefSeq" id="WP_371387643.1">
    <property type="nucleotide sequence ID" value="NZ_JBGLYH010000054.1"/>
</dbReference>
<dbReference type="Gene3D" id="3.90.25.10">
    <property type="entry name" value="UDP-galactose 4-epimerase, domain 1"/>
    <property type="match status" value="1"/>
</dbReference>
<dbReference type="Gene3D" id="3.40.50.720">
    <property type="entry name" value="NAD(P)-binding Rossmann-like Domain"/>
    <property type="match status" value="1"/>
</dbReference>